<dbReference type="SUPFAM" id="SSF47413">
    <property type="entry name" value="lambda repressor-like DNA-binding domains"/>
    <property type="match status" value="1"/>
</dbReference>
<dbReference type="InterPro" id="IPR036388">
    <property type="entry name" value="WH-like_DNA-bd_sf"/>
</dbReference>
<evidence type="ECO:0000313" key="3">
    <source>
        <dbReference type="Proteomes" id="UP000523795"/>
    </source>
</evidence>
<protein>
    <recommendedName>
        <fullName evidence="1">HTH cro/C1-type domain-containing protein</fullName>
    </recommendedName>
</protein>
<dbReference type="Proteomes" id="UP000523795">
    <property type="component" value="Unassembled WGS sequence"/>
</dbReference>
<dbReference type="InterPro" id="IPR007630">
    <property type="entry name" value="RNA_pol_sigma70_r4"/>
</dbReference>
<keyword evidence="3" id="KW-1185">Reference proteome</keyword>
<accession>A0ABX1JM82</accession>
<dbReference type="InterPro" id="IPR001387">
    <property type="entry name" value="Cro/C1-type_HTH"/>
</dbReference>
<dbReference type="EMBL" id="JAAZSR010000074">
    <property type="protein sequence ID" value="NKX50251.1"/>
    <property type="molecule type" value="Genomic_DNA"/>
</dbReference>
<dbReference type="PROSITE" id="PS50943">
    <property type="entry name" value="HTH_CROC1"/>
    <property type="match status" value="1"/>
</dbReference>
<proteinExistence type="predicted"/>
<comment type="caution">
    <text evidence="2">The sequence shown here is derived from an EMBL/GenBank/DDBJ whole genome shotgun (WGS) entry which is preliminary data.</text>
</comment>
<name>A0ABX1JM82_9MICC</name>
<dbReference type="Pfam" id="PF04545">
    <property type="entry name" value="Sigma70_r4"/>
    <property type="match status" value="1"/>
</dbReference>
<feature type="domain" description="HTH cro/C1-type" evidence="1">
    <location>
        <begin position="149"/>
        <end position="168"/>
    </location>
</feature>
<organism evidence="2 3">
    <name type="scientific">Arthrobacter deserti</name>
    <dbReference type="NCBI Taxonomy" id="1742687"/>
    <lineage>
        <taxon>Bacteria</taxon>
        <taxon>Bacillati</taxon>
        <taxon>Actinomycetota</taxon>
        <taxon>Actinomycetes</taxon>
        <taxon>Micrococcales</taxon>
        <taxon>Micrococcaceae</taxon>
        <taxon>Arthrobacter</taxon>
    </lineage>
</organism>
<reference evidence="2 3" key="1">
    <citation type="submission" date="2020-04" db="EMBL/GenBank/DDBJ databases">
        <authorList>
            <person name="Liu S."/>
        </authorList>
    </citation>
    <scope>NUCLEOTIDE SEQUENCE [LARGE SCALE GENOMIC DNA]</scope>
    <source>
        <strain evidence="2 3">CGMCC 1.15091</strain>
    </source>
</reference>
<gene>
    <name evidence="2" type="ORF">HER39_06645</name>
</gene>
<dbReference type="Gene3D" id="1.10.10.10">
    <property type="entry name" value="Winged helix-like DNA-binding domain superfamily/Winged helix DNA-binding domain"/>
    <property type="match status" value="1"/>
</dbReference>
<evidence type="ECO:0000313" key="2">
    <source>
        <dbReference type="EMBL" id="NKX50251.1"/>
    </source>
</evidence>
<evidence type="ECO:0000259" key="1">
    <source>
        <dbReference type="PROSITE" id="PS50943"/>
    </source>
</evidence>
<sequence length="195" mass="20322">MFVLTVDQRRSRERDDLVEATMAALNRDARRPLRLAFDRTAGDEMQAVTDNPATASAIALELAASGQWSVGIGVGMVREPLPDNTRAGAGEAFGRARAAVTAAKAAPGHIAVSGASVLAGQAEAVLQLVASVAHKRSRLSVEAGLLIDQGLTQQEAAERLGISQQAVSARLHSGLWHESRRAAEVAAALLEGADA</sequence>
<dbReference type="InterPro" id="IPR010982">
    <property type="entry name" value="Lambda_DNA-bd_dom_sf"/>
</dbReference>